<evidence type="ECO:0000313" key="5">
    <source>
        <dbReference type="EMBL" id="GKS81457.1"/>
    </source>
</evidence>
<keyword evidence="6" id="KW-1185">Reference proteome</keyword>
<dbReference type="InterPro" id="IPR051914">
    <property type="entry name" value="FAD-linked_OxidoTrans_Type4"/>
</dbReference>
<evidence type="ECO:0000256" key="1">
    <source>
        <dbReference type="ARBA" id="ARBA00022630"/>
    </source>
</evidence>
<dbReference type="Pfam" id="PF01565">
    <property type="entry name" value="FAD_binding_4"/>
    <property type="match status" value="1"/>
</dbReference>
<keyword evidence="2" id="KW-0274">FAD</keyword>
<dbReference type="PROSITE" id="PS51387">
    <property type="entry name" value="FAD_PCMH"/>
    <property type="match status" value="1"/>
</dbReference>
<dbReference type="Gene3D" id="3.30.465.10">
    <property type="match status" value="1"/>
</dbReference>
<keyword evidence="3" id="KW-0560">Oxidoreductase</keyword>
<protein>
    <submittedName>
        <fullName evidence="5">FAD-binding protein</fullName>
    </submittedName>
</protein>
<gene>
    <name evidence="5" type="ORF">LPAF129_11430</name>
</gene>
<evidence type="ECO:0000259" key="4">
    <source>
        <dbReference type="PROSITE" id="PS51387"/>
    </source>
</evidence>
<dbReference type="Pfam" id="PF02913">
    <property type="entry name" value="FAD-oxidase_C"/>
    <property type="match status" value="1"/>
</dbReference>
<sequence>MAIFTAYDNDEIIEFLKQNAPHAEIHTDDEVADKHAANGNAQNKIEGHILAYVEVGDVEDIRGLVKTATKFHLPIVPQGADTSTVIGADGVNNALIISTARMNHIKEVSKGDSLAVVEPGVINQDLDQAARKLGMFYAPDPASKPMSSIGGNVSTNAGGMSGVKYGATKDSVLGMKVMLESGEEISLGGRTFKQAFGYDLTQLFVGSEGTFGIITEVTVRLYPQPIGKSITGIAFFKDMAALAEGVADLRNSGLNPSMLEAMDGKTVKALDEYEKTSYSKSESSSLLLFSFDGASDLQETESKKILEQHDAWGIQVTSDADEIASLIKLRQDMLPAVFAKGKYYIMEDMAVPLSKLAEMADYITEVGEKLNVDIYTAGHAGDGNLHPSLLWNDQEEAPERVVQAIRLLFHKALDLGGTISGEHAVGMSKNQWNNVELGGAVDRIQHQLKNLFDPMNIMNPKRKIN</sequence>
<dbReference type="PANTHER" id="PTHR42934">
    <property type="entry name" value="GLYCOLATE OXIDASE SUBUNIT GLCD"/>
    <property type="match status" value="1"/>
</dbReference>
<dbReference type="InterPro" id="IPR016164">
    <property type="entry name" value="FAD-linked_Oxase-like_C"/>
</dbReference>
<proteinExistence type="predicted"/>
<dbReference type="InterPro" id="IPR036318">
    <property type="entry name" value="FAD-bd_PCMH-like_sf"/>
</dbReference>
<dbReference type="SUPFAM" id="SSF55103">
    <property type="entry name" value="FAD-linked oxidases, C-terminal domain"/>
    <property type="match status" value="1"/>
</dbReference>
<organism evidence="5 6">
    <name type="scientific">Ligilactobacillus pabuli</name>
    <dbReference type="NCBI Taxonomy" id="2886039"/>
    <lineage>
        <taxon>Bacteria</taxon>
        <taxon>Bacillati</taxon>
        <taxon>Bacillota</taxon>
        <taxon>Bacilli</taxon>
        <taxon>Lactobacillales</taxon>
        <taxon>Lactobacillaceae</taxon>
        <taxon>Ligilactobacillus</taxon>
    </lineage>
</organism>
<dbReference type="InterPro" id="IPR004113">
    <property type="entry name" value="FAD-bd_oxidored_4_C"/>
</dbReference>
<dbReference type="InterPro" id="IPR016166">
    <property type="entry name" value="FAD-bd_PCMH"/>
</dbReference>
<dbReference type="InterPro" id="IPR016169">
    <property type="entry name" value="FAD-bd_PCMH_sub2"/>
</dbReference>
<dbReference type="EMBL" id="BQXH01000009">
    <property type="protein sequence ID" value="GKS81457.1"/>
    <property type="molecule type" value="Genomic_DNA"/>
</dbReference>
<evidence type="ECO:0000256" key="2">
    <source>
        <dbReference type="ARBA" id="ARBA00022827"/>
    </source>
</evidence>
<reference evidence="5" key="1">
    <citation type="journal article" date="2022" name="Int. J. Syst. Evol. Microbiol.">
        <title>A novel species of lactic acid bacteria, Ligilactobacillus pabuli sp. nov., isolated from alfalfa silage.</title>
        <authorList>
            <person name="Tohno M."/>
            <person name="Tanizawa Y."/>
            <person name="Sawada H."/>
            <person name="Sakamoto M."/>
            <person name="Ohkuma M."/>
            <person name="Kobayashi H."/>
        </authorList>
    </citation>
    <scope>NUCLEOTIDE SEQUENCE</scope>
    <source>
        <strain evidence="5">AF129</strain>
    </source>
</reference>
<keyword evidence="1" id="KW-0285">Flavoprotein</keyword>
<comment type="caution">
    <text evidence="5">The sequence shown here is derived from an EMBL/GenBank/DDBJ whole genome shotgun (WGS) entry which is preliminary data.</text>
</comment>
<evidence type="ECO:0000256" key="3">
    <source>
        <dbReference type="ARBA" id="ARBA00023002"/>
    </source>
</evidence>
<dbReference type="Gene3D" id="3.30.70.2740">
    <property type="match status" value="1"/>
</dbReference>
<dbReference type="SUPFAM" id="SSF56176">
    <property type="entry name" value="FAD-binding/transporter-associated domain-like"/>
    <property type="match status" value="1"/>
</dbReference>
<accession>A0ABQ5JJ09</accession>
<dbReference type="PANTHER" id="PTHR42934:SF2">
    <property type="entry name" value="GLYCOLATE OXIDASE SUBUNIT GLCD"/>
    <property type="match status" value="1"/>
</dbReference>
<feature type="domain" description="FAD-binding PCMH-type" evidence="4">
    <location>
        <begin position="45"/>
        <end position="224"/>
    </location>
</feature>
<dbReference type="RefSeq" id="WP_244055202.1">
    <property type="nucleotide sequence ID" value="NZ_BQXH01000009.1"/>
</dbReference>
<dbReference type="Proteomes" id="UP001055149">
    <property type="component" value="Unassembled WGS sequence"/>
</dbReference>
<dbReference type="InterPro" id="IPR006094">
    <property type="entry name" value="Oxid_FAD_bind_N"/>
</dbReference>
<name>A0ABQ5JJ09_9LACO</name>
<evidence type="ECO:0000313" key="6">
    <source>
        <dbReference type="Proteomes" id="UP001055149"/>
    </source>
</evidence>